<reference evidence="1" key="1">
    <citation type="submission" date="2020-06" db="EMBL/GenBank/DDBJ databases">
        <title>Genomes of multiple members of Pneumocystis genus reveal paths to human pathogen Pneumocystis jirovecii.</title>
        <authorList>
            <person name="Cisse O.H."/>
            <person name="Ma L."/>
            <person name="Dekker J."/>
            <person name="Khil P."/>
            <person name="Jo J."/>
            <person name="Brenchley J."/>
            <person name="Blair R."/>
            <person name="Pahar B."/>
            <person name="Chabe M."/>
            <person name="Van Rompay K.A."/>
            <person name="Keesler R."/>
            <person name="Sukura A."/>
            <person name="Hirsch V."/>
            <person name="Kutty G."/>
            <person name="Liu Y."/>
            <person name="Peng L."/>
            <person name="Chen J."/>
            <person name="Song J."/>
            <person name="Weissenbacher-Lang C."/>
            <person name="Xu J."/>
            <person name="Upham N.S."/>
            <person name="Stajich J.E."/>
            <person name="Cuomo C.A."/>
            <person name="Cushion M.T."/>
            <person name="Kovacs J.A."/>
        </authorList>
    </citation>
    <scope>NUCLEOTIDE SEQUENCE</scope>
    <source>
        <strain evidence="1">2A</strain>
    </source>
</reference>
<evidence type="ECO:0000313" key="2">
    <source>
        <dbReference type="Proteomes" id="UP000663699"/>
    </source>
</evidence>
<proteinExistence type="predicted"/>
<name>A0A899FXK3_9ASCO</name>
<gene>
    <name evidence="1" type="ORF">MERGE_002503</name>
</gene>
<dbReference type="OrthoDB" id="331602at2759"/>
<evidence type="ECO:0000313" key="1">
    <source>
        <dbReference type="EMBL" id="QSL65196.1"/>
    </source>
</evidence>
<dbReference type="AlphaFoldDB" id="A0A899FXK3"/>
<dbReference type="EMBL" id="CP054536">
    <property type="protein sequence ID" value="QSL65196.1"/>
    <property type="molecule type" value="Genomic_DNA"/>
</dbReference>
<organism evidence="1 2">
    <name type="scientific">Pneumocystis wakefieldiae</name>
    <dbReference type="NCBI Taxonomy" id="38082"/>
    <lineage>
        <taxon>Eukaryota</taxon>
        <taxon>Fungi</taxon>
        <taxon>Dikarya</taxon>
        <taxon>Ascomycota</taxon>
        <taxon>Taphrinomycotina</taxon>
        <taxon>Pneumocystomycetes</taxon>
        <taxon>Pneumocystaceae</taxon>
        <taxon>Pneumocystis</taxon>
    </lineage>
</organism>
<keyword evidence="2" id="KW-1185">Reference proteome</keyword>
<accession>A0A899FXK3</accession>
<sequence length="164" mass="19331">MPSLITFVRKHVIDSQESLTIKVLEELDTIHGKDHIFVCKGNNFGRFFELNIQIASSKNFLKISFDKNISKIISTNSTQYFLDLQHMSQIIPILRYKIVVDINETIFQLILIISQWKHTMREIYSYYNIQRKHTFFHSESTLALHDLGFIVEPKNIMIKTLLKK</sequence>
<protein>
    <submittedName>
        <fullName evidence="1">Uncharacterized protein</fullName>
    </submittedName>
</protein>
<dbReference type="Proteomes" id="UP000663699">
    <property type="component" value="Chromosome 5"/>
</dbReference>